<reference evidence="1 2" key="1">
    <citation type="journal article" date="2016" name="Nat. Commun.">
        <title>Thousands of microbial genomes shed light on interconnected biogeochemical processes in an aquifer system.</title>
        <authorList>
            <person name="Anantharaman K."/>
            <person name="Brown C.T."/>
            <person name="Hug L.A."/>
            <person name="Sharon I."/>
            <person name="Castelle C.J."/>
            <person name="Probst A.J."/>
            <person name="Thomas B.C."/>
            <person name="Singh A."/>
            <person name="Wilkins M.J."/>
            <person name="Karaoz U."/>
            <person name="Brodie E.L."/>
            <person name="Williams K.H."/>
            <person name="Hubbard S.S."/>
            <person name="Banfield J.F."/>
        </authorList>
    </citation>
    <scope>NUCLEOTIDE SEQUENCE [LARGE SCALE GENOMIC DNA]</scope>
</reference>
<dbReference type="AlphaFoldDB" id="A0A1G2I1I4"/>
<proteinExistence type="predicted"/>
<dbReference type="EMBL" id="MHOT01000019">
    <property type="protein sequence ID" value="OGZ68633.1"/>
    <property type="molecule type" value="Genomic_DNA"/>
</dbReference>
<sequence length="106" mass="11666">MGESLEPGAVFYLCVDGKVHLAITDHQWGEVTCRVAGACDSSCVKEMNLKEGPMEVTLKGQLLALVEQFLASNGKECGNCDTDFRKVMEFTKVRSPLPLQNHQKAH</sequence>
<protein>
    <submittedName>
        <fullName evidence="1">Uncharacterized protein</fullName>
    </submittedName>
</protein>
<dbReference type="STRING" id="1802207.A3D44_03910"/>
<gene>
    <name evidence="1" type="ORF">A3D44_03910</name>
</gene>
<organism evidence="1 2">
    <name type="scientific">Candidatus Staskawiczbacteria bacterium RIFCSPHIGHO2_02_FULL_42_22</name>
    <dbReference type="NCBI Taxonomy" id="1802207"/>
    <lineage>
        <taxon>Bacteria</taxon>
        <taxon>Candidatus Staskawicziibacteriota</taxon>
    </lineage>
</organism>
<evidence type="ECO:0000313" key="1">
    <source>
        <dbReference type="EMBL" id="OGZ68633.1"/>
    </source>
</evidence>
<dbReference type="Proteomes" id="UP000178820">
    <property type="component" value="Unassembled WGS sequence"/>
</dbReference>
<evidence type="ECO:0000313" key="2">
    <source>
        <dbReference type="Proteomes" id="UP000178820"/>
    </source>
</evidence>
<accession>A0A1G2I1I4</accession>
<name>A0A1G2I1I4_9BACT</name>
<comment type="caution">
    <text evidence="1">The sequence shown here is derived from an EMBL/GenBank/DDBJ whole genome shotgun (WGS) entry which is preliminary data.</text>
</comment>